<feature type="non-terminal residue" evidence="1">
    <location>
        <position position="144"/>
    </location>
</feature>
<accession>A0A9P1DB99</accession>
<dbReference type="EMBL" id="CAMXCT020003855">
    <property type="protein sequence ID" value="CAL1159931.1"/>
    <property type="molecule type" value="Genomic_DNA"/>
</dbReference>
<evidence type="ECO:0000313" key="3">
    <source>
        <dbReference type="Proteomes" id="UP001152797"/>
    </source>
</evidence>
<proteinExistence type="predicted"/>
<sequence length="144" mass="16016">MDGDGSGGNGDSSKAFEMEVTYWHVQGRRHLAFEDELKARVAVRGFFSTCMNPFRHDVYDEFGDATPIAQSECPEYIVEPYGFIVLVESGVRAEALTCRFIADTHFVMNVTSSLLLGVKPIVHILMPPEEPDELNDQSNNDLTG</sequence>
<protein>
    <submittedName>
        <fullName evidence="1">Uncharacterized protein</fullName>
    </submittedName>
</protein>
<dbReference type="AlphaFoldDB" id="A0A9P1DB99"/>
<dbReference type="OrthoDB" id="446475at2759"/>
<organism evidence="1">
    <name type="scientific">Cladocopium goreaui</name>
    <dbReference type="NCBI Taxonomy" id="2562237"/>
    <lineage>
        <taxon>Eukaryota</taxon>
        <taxon>Sar</taxon>
        <taxon>Alveolata</taxon>
        <taxon>Dinophyceae</taxon>
        <taxon>Suessiales</taxon>
        <taxon>Symbiodiniaceae</taxon>
        <taxon>Cladocopium</taxon>
    </lineage>
</organism>
<evidence type="ECO:0000313" key="2">
    <source>
        <dbReference type="EMBL" id="CAL1159931.1"/>
    </source>
</evidence>
<dbReference type="Proteomes" id="UP001152797">
    <property type="component" value="Unassembled WGS sequence"/>
</dbReference>
<keyword evidence="3" id="KW-1185">Reference proteome</keyword>
<reference evidence="2" key="2">
    <citation type="submission" date="2024-04" db="EMBL/GenBank/DDBJ databases">
        <authorList>
            <person name="Chen Y."/>
            <person name="Shah S."/>
            <person name="Dougan E. K."/>
            <person name="Thang M."/>
            <person name="Chan C."/>
        </authorList>
    </citation>
    <scope>NUCLEOTIDE SEQUENCE [LARGE SCALE GENOMIC DNA]</scope>
</reference>
<gene>
    <name evidence="1" type="ORF">C1SCF055_LOCUS32187</name>
</gene>
<name>A0A9P1DB99_9DINO</name>
<evidence type="ECO:0000313" key="1">
    <source>
        <dbReference type="EMBL" id="CAI4006556.1"/>
    </source>
</evidence>
<dbReference type="EMBL" id="CAMXCT010003855">
    <property type="protein sequence ID" value="CAI4006556.1"/>
    <property type="molecule type" value="Genomic_DNA"/>
</dbReference>
<dbReference type="EMBL" id="CAMXCT030003855">
    <property type="protein sequence ID" value="CAL4793868.1"/>
    <property type="molecule type" value="Genomic_DNA"/>
</dbReference>
<comment type="caution">
    <text evidence="1">The sequence shown here is derived from an EMBL/GenBank/DDBJ whole genome shotgun (WGS) entry which is preliminary data.</text>
</comment>
<reference evidence="1" key="1">
    <citation type="submission" date="2022-10" db="EMBL/GenBank/DDBJ databases">
        <authorList>
            <person name="Chen Y."/>
            <person name="Dougan E. K."/>
            <person name="Chan C."/>
            <person name="Rhodes N."/>
            <person name="Thang M."/>
        </authorList>
    </citation>
    <scope>NUCLEOTIDE SEQUENCE</scope>
</reference>